<dbReference type="AlphaFoldDB" id="A0AA49JGY6"/>
<evidence type="ECO:0008006" key="4">
    <source>
        <dbReference type="Google" id="ProtNLM"/>
    </source>
</evidence>
<protein>
    <recommendedName>
        <fullName evidence="4">DUF3300 domain-containing protein</fullName>
    </recommendedName>
</protein>
<evidence type="ECO:0000256" key="1">
    <source>
        <dbReference type="SAM" id="MobiDB-lite"/>
    </source>
</evidence>
<name>A0AA49JGY6_9BACT</name>
<feature type="region of interest" description="Disordered" evidence="1">
    <location>
        <begin position="485"/>
        <end position="505"/>
    </location>
</feature>
<proteinExistence type="predicted"/>
<reference evidence="2 3" key="1">
    <citation type="submission" date="2023-08" db="EMBL/GenBank/DDBJ databases">
        <title>Comparative genomics and taxonomic characterization of three novel marine species of genus Marivirga.</title>
        <authorList>
            <person name="Muhammad N."/>
            <person name="Kim S.-G."/>
        </authorList>
    </citation>
    <scope>NUCLEOTIDE SEQUENCE [LARGE SCALE GENOMIC DNA]</scope>
    <source>
        <strain evidence="2 3">BDSF4-3</strain>
    </source>
</reference>
<sequence length="531" mass="62442">MKTLIIIFLAYFFSTSLLVAQDLDSQSMKILYESQEAAEALSLYPEPIRGAILESTREPAVLVKLNALQNTIGDSFNSTIEFLAEEEQKKFWELTKYNGLIEKIVEGGPKKESEISAILSDYPKAIHATAIELGTIHFNILKKINILSSEAQNNIDNILSEYPEKSQEAFKILLKNPEIIHLLVDNLGLTLLVGEFYTKDAALVNKIADSIQTEASKRYAEEVAEWEAGLADNPEALREFEKLSNEFVDENADIEYDPLYLGVNQSSEELDDAPQKSEERVDIYHHYPYWFGYPMWYPTNYWYWYPYWYHWGYYYGTENTIIIVGMPSYFFMNWYFAYPYHHHLYPHFSDYVIRHYTRVPRIDRTGFRTAVREWENRSSSRVVRELITDDNRRVERFKEYGRFEQDYQRRLEKRPATTVGRDVFLRNSSRKYPNLNGGSRNTISSRNSFYDRNISRSTRPTRSYEINRARDFHQRTWERSNLRMQPTMPRTRTSTPVRRSRSSNTSSKITVRGLIIFYSSFKSIFSLSKQA</sequence>
<dbReference type="Proteomes" id="UP001230496">
    <property type="component" value="Chromosome"/>
</dbReference>
<gene>
    <name evidence="2" type="ORF">QYS49_07135</name>
</gene>
<evidence type="ECO:0000313" key="2">
    <source>
        <dbReference type="EMBL" id="WKK76999.2"/>
    </source>
</evidence>
<keyword evidence="3" id="KW-1185">Reference proteome</keyword>
<evidence type="ECO:0000313" key="3">
    <source>
        <dbReference type="Proteomes" id="UP001230496"/>
    </source>
</evidence>
<dbReference type="RefSeq" id="WP_308349980.1">
    <property type="nucleotide sequence ID" value="NZ_CP129971.1"/>
</dbReference>
<organism evidence="2 3">
    <name type="scientific">Marivirga salinarum</name>
    <dbReference type="NCBI Taxonomy" id="3059078"/>
    <lineage>
        <taxon>Bacteria</taxon>
        <taxon>Pseudomonadati</taxon>
        <taxon>Bacteroidota</taxon>
        <taxon>Cytophagia</taxon>
        <taxon>Cytophagales</taxon>
        <taxon>Marivirgaceae</taxon>
        <taxon>Marivirga</taxon>
    </lineage>
</organism>
<dbReference type="KEGG" id="msaa:QYS49_07135"/>
<feature type="compositionally biased region" description="Low complexity" evidence="1">
    <location>
        <begin position="486"/>
        <end position="505"/>
    </location>
</feature>
<accession>A0AA49JGY6</accession>
<dbReference type="EMBL" id="CP129971">
    <property type="protein sequence ID" value="WKK76999.2"/>
    <property type="molecule type" value="Genomic_DNA"/>
</dbReference>